<evidence type="ECO:0000256" key="1">
    <source>
        <dbReference type="SAM" id="Coils"/>
    </source>
</evidence>
<feature type="transmembrane region" description="Helical" evidence="2">
    <location>
        <begin position="6"/>
        <end position="24"/>
    </location>
</feature>
<organism evidence="3 4">
    <name type="scientific">Planotetraspora kaengkrachanensis</name>
    <dbReference type="NCBI Taxonomy" id="575193"/>
    <lineage>
        <taxon>Bacteria</taxon>
        <taxon>Bacillati</taxon>
        <taxon>Actinomycetota</taxon>
        <taxon>Actinomycetes</taxon>
        <taxon>Streptosporangiales</taxon>
        <taxon>Streptosporangiaceae</taxon>
        <taxon>Planotetraspora</taxon>
    </lineage>
</organism>
<keyword evidence="2" id="KW-0472">Membrane</keyword>
<protein>
    <submittedName>
        <fullName evidence="3">Uncharacterized protein</fullName>
    </submittedName>
</protein>
<dbReference type="EMBL" id="BONV01000020">
    <property type="protein sequence ID" value="GIG81435.1"/>
    <property type="molecule type" value="Genomic_DNA"/>
</dbReference>
<evidence type="ECO:0000313" key="3">
    <source>
        <dbReference type="EMBL" id="GIG81435.1"/>
    </source>
</evidence>
<dbReference type="AlphaFoldDB" id="A0A8J3PUT4"/>
<dbReference type="RefSeq" id="WP_203884810.1">
    <property type="nucleotide sequence ID" value="NZ_BAABHH010000004.1"/>
</dbReference>
<comment type="caution">
    <text evidence="3">The sequence shown here is derived from an EMBL/GenBank/DDBJ whole genome shotgun (WGS) entry which is preliminary data.</text>
</comment>
<keyword evidence="2" id="KW-0812">Transmembrane</keyword>
<proteinExistence type="predicted"/>
<keyword evidence="1" id="KW-0175">Coiled coil</keyword>
<feature type="coiled-coil region" evidence="1">
    <location>
        <begin position="48"/>
        <end position="89"/>
    </location>
</feature>
<accession>A0A8J3PUT4</accession>
<keyword evidence="4" id="KW-1185">Reference proteome</keyword>
<sequence>MDPVSIIVATIGGVAGLGSAVYTARAASRATQKKTEADERAAIRQIEANAYERARESYEGILAQLRTELDRQALQINGLTRQVSRLTRQVRDAGLVPVTSSEEEA</sequence>
<gene>
    <name evidence="3" type="ORF">Pka01_45620</name>
</gene>
<evidence type="ECO:0000256" key="2">
    <source>
        <dbReference type="SAM" id="Phobius"/>
    </source>
</evidence>
<reference evidence="3 4" key="1">
    <citation type="submission" date="2021-01" db="EMBL/GenBank/DDBJ databases">
        <title>Whole genome shotgun sequence of Planotetraspora kaengkrachanensis NBRC 104272.</title>
        <authorList>
            <person name="Komaki H."/>
            <person name="Tamura T."/>
        </authorList>
    </citation>
    <scope>NUCLEOTIDE SEQUENCE [LARGE SCALE GENOMIC DNA]</scope>
    <source>
        <strain evidence="3 4">NBRC 104272</strain>
    </source>
</reference>
<name>A0A8J3PUT4_9ACTN</name>
<evidence type="ECO:0000313" key="4">
    <source>
        <dbReference type="Proteomes" id="UP000630097"/>
    </source>
</evidence>
<keyword evidence="2" id="KW-1133">Transmembrane helix</keyword>
<dbReference type="Proteomes" id="UP000630097">
    <property type="component" value="Unassembled WGS sequence"/>
</dbReference>